<dbReference type="CDD" id="cd07253">
    <property type="entry name" value="GLOD5"/>
    <property type="match status" value="1"/>
</dbReference>
<dbReference type="Gene3D" id="3.10.180.10">
    <property type="entry name" value="2,3-Dihydroxybiphenyl 1,2-Dioxygenase, domain 1"/>
    <property type="match status" value="1"/>
</dbReference>
<proteinExistence type="predicted"/>
<feature type="region of interest" description="Disordered" evidence="1">
    <location>
        <begin position="49"/>
        <end position="70"/>
    </location>
</feature>
<dbReference type="InterPro" id="IPR004360">
    <property type="entry name" value="Glyas_Fos-R_dOase_dom"/>
</dbReference>
<keyword evidence="4" id="KW-1185">Reference proteome</keyword>
<gene>
    <name evidence="3" type="ORF">ACFQHK_10385</name>
</gene>
<dbReference type="Pfam" id="PF00903">
    <property type="entry name" value="Glyoxalase"/>
    <property type="match status" value="1"/>
</dbReference>
<dbReference type="Proteomes" id="UP001596406">
    <property type="component" value="Unassembled WGS sequence"/>
</dbReference>
<organism evidence="3 4">
    <name type="scientific">Halomarina ordinaria</name>
    <dbReference type="NCBI Taxonomy" id="3033939"/>
    <lineage>
        <taxon>Archaea</taxon>
        <taxon>Methanobacteriati</taxon>
        <taxon>Methanobacteriota</taxon>
        <taxon>Stenosarchaea group</taxon>
        <taxon>Halobacteria</taxon>
        <taxon>Halobacteriales</taxon>
        <taxon>Natronomonadaceae</taxon>
        <taxon>Halomarina</taxon>
    </lineage>
</organism>
<feature type="compositionally biased region" description="Basic and acidic residues" evidence="1">
    <location>
        <begin position="53"/>
        <end position="63"/>
    </location>
</feature>
<evidence type="ECO:0000259" key="2">
    <source>
        <dbReference type="PROSITE" id="PS51819"/>
    </source>
</evidence>
<dbReference type="EMBL" id="JBHSXM010000001">
    <property type="protein sequence ID" value="MFC6836916.1"/>
    <property type="molecule type" value="Genomic_DNA"/>
</dbReference>
<dbReference type="RefSeq" id="WP_304448590.1">
    <property type="nucleotide sequence ID" value="NZ_JARRAH010000001.1"/>
</dbReference>
<dbReference type="PANTHER" id="PTHR21366:SF14">
    <property type="entry name" value="GLYOXALASE DOMAIN-CONTAINING PROTEIN 5"/>
    <property type="match status" value="1"/>
</dbReference>
<dbReference type="SUPFAM" id="SSF54593">
    <property type="entry name" value="Glyoxalase/Bleomycin resistance protein/Dihydroxybiphenyl dioxygenase"/>
    <property type="match status" value="1"/>
</dbReference>
<evidence type="ECO:0000256" key="1">
    <source>
        <dbReference type="SAM" id="MobiDB-lite"/>
    </source>
</evidence>
<dbReference type="AlphaFoldDB" id="A0ABD5U9C7"/>
<dbReference type="InterPro" id="IPR037523">
    <property type="entry name" value="VOC_core"/>
</dbReference>
<dbReference type="InterPro" id="IPR050383">
    <property type="entry name" value="GlyoxalaseI/FosfomycinResist"/>
</dbReference>
<evidence type="ECO:0000313" key="4">
    <source>
        <dbReference type="Proteomes" id="UP001596406"/>
    </source>
</evidence>
<dbReference type="PROSITE" id="PS51819">
    <property type="entry name" value="VOC"/>
    <property type="match status" value="1"/>
</dbReference>
<feature type="domain" description="VOC" evidence="2">
    <location>
        <begin position="5"/>
        <end position="125"/>
    </location>
</feature>
<sequence length="127" mass="13702">MDTTGLDHLVLTVEDIDATCDFYEDVLDAEVVTFGEGRTALQFGDQKVNLHPAGDEYDPRADRPTPGSGDFCLLTETPIETVETELREAGVDVVEGPVPKTGAVGSLASVYLRDPDGNLVEVAEYQE</sequence>
<name>A0ABD5U9C7_9EURY</name>
<evidence type="ECO:0000313" key="3">
    <source>
        <dbReference type="EMBL" id="MFC6836916.1"/>
    </source>
</evidence>
<reference evidence="3 4" key="1">
    <citation type="journal article" date="2019" name="Int. J. Syst. Evol. Microbiol.">
        <title>The Global Catalogue of Microorganisms (GCM) 10K type strain sequencing project: providing services to taxonomists for standard genome sequencing and annotation.</title>
        <authorList>
            <consortium name="The Broad Institute Genomics Platform"/>
            <consortium name="The Broad Institute Genome Sequencing Center for Infectious Disease"/>
            <person name="Wu L."/>
            <person name="Ma J."/>
        </authorList>
    </citation>
    <scope>NUCLEOTIDE SEQUENCE [LARGE SCALE GENOMIC DNA]</scope>
    <source>
        <strain evidence="3 4">PSRA2</strain>
    </source>
</reference>
<dbReference type="PANTHER" id="PTHR21366">
    <property type="entry name" value="GLYOXALASE FAMILY PROTEIN"/>
    <property type="match status" value="1"/>
</dbReference>
<comment type="caution">
    <text evidence="3">The sequence shown here is derived from an EMBL/GenBank/DDBJ whole genome shotgun (WGS) entry which is preliminary data.</text>
</comment>
<accession>A0ABD5U9C7</accession>
<protein>
    <submittedName>
        <fullName evidence="3">VOC family protein</fullName>
    </submittedName>
</protein>
<dbReference type="InterPro" id="IPR029068">
    <property type="entry name" value="Glyas_Bleomycin-R_OHBP_Dase"/>
</dbReference>